<keyword evidence="6" id="KW-1185">Reference proteome</keyword>
<organism evidence="5 6">
    <name type="scientific">Flavobacterium soyae</name>
    <dbReference type="NCBI Taxonomy" id="2903098"/>
    <lineage>
        <taxon>Bacteria</taxon>
        <taxon>Pseudomonadati</taxon>
        <taxon>Bacteroidota</taxon>
        <taxon>Flavobacteriia</taxon>
        <taxon>Flavobacteriales</taxon>
        <taxon>Flavobacteriaceae</taxon>
        <taxon>Flavobacterium</taxon>
    </lineage>
</organism>
<dbReference type="Proteomes" id="UP001623852">
    <property type="component" value="Chromosome"/>
</dbReference>
<name>A0ABZ2UAQ1_9FLAO</name>
<dbReference type="InterPro" id="IPR006016">
    <property type="entry name" value="UspA"/>
</dbReference>
<dbReference type="PANTHER" id="PTHR46268">
    <property type="entry name" value="STRESS RESPONSE PROTEIN NHAX"/>
    <property type="match status" value="1"/>
</dbReference>
<dbReference type="Pfam" id="PF00582">
    <property type="entry name" value="Usp"/>
    <property type="match status" value="1"/>
</dbReference>
<keyword evidence="2" id="KW-0547">Nucleotide-binding</keyword>
<dbReference type="SUPFAM" id="SSF52402">
    <property type="entry name" value="Adenine nucleotide alpha hydrolases-like"/>
    <property type="match status" value="1"/>
</dbReference>
<proteinExistence type="inferred from homology"/>
<evidence type="ECO:0000256" key="3">
    <source>
        <dbReference type="ARBA" id="ARBA00022840"/>
    </source>
</evidence>
<comment type="similarity">
    <text evidence="1">Belongs to the universal stress protein A family.</text>
</comment>
<dbReference type="CDD" id="cd00293">
    <property type="entry name" value="USP-like"/>
    <property type="match status" value="1"/>
</dbReference>
<reference evidence="5 6" key="1">
    <citation type="submission" date="2024-03" db="EMBL/GenBank/DDBJ databases">
        <title>Flavobacterium soyae.</title>
        <authorList>
            <person name="Zheng W."/>
        </authorList>
    </citation>
    <scope>NUCLEOTIDE SEQUENCE [LARGE SCALE GENOMIC DNA]</scope>
    <source>
        <strain evidence="5 6">55</strain>
    </source>
</reference>
<accession>A0ABZ2UAQ1</accession>
<keyword evidence="3" id="KW-0067">ATP-binding</keyword>
<dbReference type="RefSeq" id="WP_406843363.1">
    <property type="nucleotide sequence ID" value="NZ_CP150845.1"/>
</dbReference>
<dbReference type="InterPro" id="IPR006015">
    <property type="entry name" value="Universal_stress_UspA"/>
</dbReference>
<evidence type="ECO:0000256" key="2">
    <source>
        <dbReference type="ARBA" id="ARBA00022741"/>
    </source>
</evidence>
<evidence type="ECO:0000256" key="1">
    <source>
        <dbReference type="ARBA" id="ARBA00008791"/>
    </source>
</evidence>
<protein>
    <submittedName>
        <fullName evidence="5">Universal stress protein</fullName>
    </submittedName>
</protein>
<feature type="domain" description="UspA" evidence="4">
    <location>
        <begin position="1"/>
        <end position="143"/>
    </location>
</feature>
<gene>
    <name evidence="5" type="ORF">AABD74_14885</name>
</gene>
<evidence type="ECO:0000313" key="6">
    <source>
        <dbReference type="Proteomes" id="UP001623852"/>
    </source>
</evidence>
<dbReference type="Gene3D" id="3.40.50.12370">
    <property type="match status" value="1"/>
</dbReference>
<dbReference type="PRINTS" id="PR01438">
    <property type="entry name" value="UNVRSLSTRESS"/>
</dbReference>
<evidence type="ECO:0000259" key="4">
    <source>
        <dbReference type="Pfam" id="PF00582"/>
    </source>
</evidence>
<sequence>MKKILVTTDLSDNSKTAVRFAIQLASQASYELTFYHADTSFIIDPYAAVTFVDIPPTDNKVQQKELIKFVNTLYKQTGKVPGKINFITESRLDVSSAVIDCAAKIKADYICIGTRGGGLINKLLGSHASRILSESPVPIFVVPRYYRVKPLKSILYPSDIENFPHEIQLVKKFSALFDAAISVYHYDYFSNEKQIKNKLNDIERKFQSEKITFYFKKLSTENSLLKNLQIDIIITKPSIIIMFTKEDRTWFEQLLQSVKTAEKGFDTRTPMLVYRKE</sequence>
<dbReference type="EMBL" id="CP150845">
    <property type="protein sequence ID" value="WYZ18447.1"/>
    <property type="molecule type" value="Genomic_DNA"/>
</dbReference>
<dbReference type="PANTHER" id="PTHR46268:SF27">
    <property type="entry name" value="UNIVERSAL STRESS PROTEIN RV2623"/>
    <property type="match status" value="1"/>
</dbReference>
<evidence type="ECO:0000313" key="5">
    <source>
        <dbReference type="EMBL" id="WYZ18447.1"/>
    </source>
</evidence>